<accession>A0ABX7CT33</accession>
<keyword evidence="1" id="KW-1133">Transmembrane helix</keyword>
<evidence type="ECO:0008006" key="4">
    <source>
        <dbReference type="Google" id="ProtNLM"/>
    </source>
</evidence>
<dbReference type="Gene3D" id="1.10.1200.10">
    <property type="entry name" value="ACP-like"/>
    <property type="match status" value="1"/>
</dbReference>
<gene>
    <name evidence="2" type="ORF">I6I98_04240</name>
</gene>
<evidence type="ECO:0000313" key="2">
    <source>
        <dbReference type="EMBL" id="QQT54475.1"/>
    </source>
</evidence>
<keyword evidence="1" id="KW-0812">Transmembrane</keyword>
<name>A0ABX7CT33_SPHMU</name>
<sequence length="226" mass="25775">MNAMTDCELQNIDPDDIGDVLVKVEKSFDIKFRGTELMHISTFGELCDHITNKIQLDHSSDCTNQQAFYKLREAIVSTAQIDSKTITVNTVLTDIFPKHSRQLRVKKLERHLGFKLDILRPPFWLTLIIAIFYVASLAGIYFNWPIGLTGLVFSHTSLWIAHKTGKVLDLQTVGQLAKKMTAENYLKSRRNPTTCNKIEIEKVLTDLFSSELYLDKSKLTREAKLA</sequence>
<evidence type="ECO:0000256" key="1">
    <source>
        <dbReference type="SAM" id="Phobius"/>
    </source>
</evidence>
<reference evidence="2 3" key="1">
    <citation type="submission" date="2021-01" db="EMBL/GenBank/DDBJ databases">
        <title>FDA dAtabase for Regulatory Grade micrObial Sequences (FDA-ARGOS): Supporting development and validation of Infectious Disease Dx tests.</title>
        <authorList>
            <person name="Sproer C."/>
            <person name="Gronow S."/>
            <person name="Severitt S."/>
            <person name="Schroder I."/>
            <person name="Tallon L."/>
            <person name="Sadzewicz L."/>
            <person name="Zhao X."/>
            <person name="Boylan J."/>
            <person name="Ott S."/>
            <person name="Bowen H."/>
            <person name="Vavikolanu K."/>
            <person name="Mehta A."/>
            <person name="Aluvathingal J."/>
            <person name="Nadendla S."/>
            <person name="Lowell S."/>
            <person name="Myers T."/>
            <person name="Yan Y."/>
            <person name="Sichtig H."/>
        </authorList>
    </citation>
    <scope>NUCLEOTIDE SEQUENCE [LARGE SCALE GENOMIC DNA]</scope>
    <source>
        <strain evidence="2 3">FDAARGOS_1141</strain>
    </source>
</reference>
<dbReference type="EMBL" id="CP068224">
    <property type="protein sequence ID" value="QQT54475.1"/>
    <property type="molecule type" value="Genomic_DNA"/>
</dbReference>
<dbReference type="Proteomes" id="UP000595498">
    <property type="component" value="Chromosome"/>
</dbReference>
<feature type="transmembrane region" description="Helical" evidence="1">
    <location>
        <begin position="123"/>
        <end position="144"/>
    </location>
</feature>
<dbReference type="InterPro" id="IPR036736">
    <property type="entry name" value="ACP-like_sf"/>
</dbReference>
<keyword evidence="3" id="KW-1185">Reference proteome</keyword>
<keyword evidence="1" id="KW-0472">Membrane</keyword>
<evidence type="ECO:0000313" key="3">
    <source>
        <dbReference type="Proteomes" id="UP000595498"/>
    </source>
</evidence>
<organism evidence="2 3">
    <name type="scientific">Sphingobacterium multivorum</name>
    <dbReference type="NCBI Taxonomy" id="28454"/>
    <lineage>
        <taxon>Bacteria</taxon>
        <taxon>Pseudomonadati</taxon>
        <taxon>Bacteroidota</taxon>
        <taxon>Sphingobacteriia</taxon>
        <taxon>Sphingobacteriales</taxon>
        <taxon>Sphingobacteriaceae</taxon>
        <taxon>Sphingobacterium</taxon>
    </lineage>
</organism>
<proteinExistence type="predicted"/>
<protein>
    <recommendedName>
        <fullName evidence="4">Acyl carrier protein</fullName>
    </recommendedName>
</protein>